<dbReference type="Pfam" id="PF21319">
    <property type="entry name" value="zf-FCS_1"/>
    <property type="match status" value="1"/>
</dbReference>
<evidence type="ECO:0000256" key="1">
    <source>
        <dbReference type="ARBA" id="ARBA00004123"/>
    </source>
</evidence>
<dbReference type="SMART" id="SM00454">
    <property type="entry name" value="SAM"/>
    <property type="match status" value="1"/>
</dbReference>
<proteinExistence type="predicted"/>
<evidence type="ECO:0000256" key="2">
    <source>
        <dbReference type="ARBA" id="ARBA00022723"/>
    </source>
</evidence>
<feature type="region of interest" description="Disordered" evidence="8">
    <location>
        <begin position="881"/>
        <end position="906"/>
    </location>
</feature>
<protein>
    <recommendedName>
        <fullName evidence="13">Polyhomeotic-like protein 2</fullName>
    </recommendedName>
</protein>
<keyword evidence="4" id="KW-0862">Zinc</keyword>
<feature type="compositionally biased region" description="Polar residues" evidence="8">
    <location>
        <begin position="881"/>
        <end position="892"/>
    </location>
</feature>
<reference evidence="11 12" key="1">
    <citation type="submission" date="2024-05" db="EMBL/GenBank/DDBJ databases">
        <authorList>
            <person name="Wallberg A."/>
        </authorList>
    </citation>
    <scope>NUCLEOTIDE SEQUENCE [LARGE SCALE GENOMIC DNA]</scope>
</reference>
<organism evidence="11 12">
    <name type="scientific">Meganyctiphanes norvegica</name>
    <name type="common">Northern krill</name>
    <name type="synonym">Thysanopoda norvegica</name>
    <dbReference type="NCBI Taxonomy" id="48144"/>
    <lineage>
        <taxon>Eukaryota</taxon>
        <taxon>Metazoa</taxon>
        <taxon>Ecdysozoa</taxon>
        <taxon>Arthropoda</taxon>
        <taxon>Crustacea</taxon>
        <taxon>Multicrustacea</taxon>
        <taxon>Malacostraca</taxon>
        <taxon>Eumalacostraca</taxon>
        <taxon>Eucarida</taxon>
        <taxon>Euphausiacea</taxon>
        <taxon>Euphausiidae</taxon>
        <taxon>Meganyctiphanes</taxon>
    </lineage>
</organism>
<feature type="compositionally biased region" description="Low complexity" evidence="8">
    <location>
        <begin position="284"/>
        <end position="304"/>
    </location>
</feature>
<feature type="region of interest" description="Disordered" evidence="8">
    <location>
        <begin position="282"/>
        <end position="318"/>
    </location>
</feature>
<dbReference type="Gene3D" id="3.30.60.160">
    <property type="match status" value="1"/>
</dbReference>
<comment type="caution">
    <text evidence="11">The sequence shown here is derived from an EMBL/GenBank/DDBJ whole genome shotgun (WGS) entry which is preliminary data.</text>
</comment>
<dbReference type="GO" id="GO:0045892">
    <property type="term" value="P:negative regulation of DNA-templated transcription"/>
    <property type="evidence" value="ECO:0007669"/>
    <property type="project" value="TreeGrafter"/>
</dbReference>
<dbReference type="Pfam" id="PF00536">
    <property type="entry name" value="SAM_1"/>
    <property type="match status" value="1"/>
</dbReference>
<keyword evidence="2" id="KW-0479">Metal-binding</keyword>
<dbReference type="GO" id="GO:0003677">
    <property type="term" value="F:DNA binding"/>
    <property type="evidence" value="ECO:0007669"/>
    <property type="project" value="UniProtKB-KW"/>
</dbReference>
<dbReference type="GO" id="GO:0042393">
    <property type="term" value="F:histone binding"/>
    <property type="evidence" value="ECO:0007669"/>
    <property type="project" value="TreeGrafter"/>
</dbReference>
<feature type="region of interest" description="Disordered" evidence="8">
    <location>
        <begin position="626"/>
        <end position="677"/>
    </location>
</feature>
<keyword evidence="6" id="KW-0539">Nucleus</keyword>
<dbReference type="InterPro" id="IPR050548">
    <property type="entry name" value="PcG_chromatin_remod_factors"/>
</dbReference>
<evidence type="ECO:0000256" key="3">
    <source>
        <dbReference type="ARBA" id="ARBA00022771"/>
    </source>
</evidence>
<evidence type="ECO:0000256" key="4">
    <source>
        <dbReference type="ARBA" id="ARBA00022833"/>
    </source>
</evidence>
<evidence type="ECO:0000259" key="10">
    <source>
        <dbReference type="PROSITE" id="PS51024"/>
    </source>
</evidence>
<dbReference type="PANTHER" id="PTHR12247">
    <property type="entry name" value="POLYCOMB GROUP PROTEIN"/>
    <property type="match status" value="1"/>
</dbReference>
<comment type="subcellular location">
    <subcellularLocation>
        <location evidence="1">Nucleus</location>
    </subcellularLocation>
</comment>
<evidence type="ECO:0000259" key="9">
    <source>
        <dbReference type="PROSITE" id="PS50105"/>
    </source>
</evidence>
<feature type="domain" description="SAM" evidence="9">
    <location>
        <begin position="913"/>
        <end position="977"/>
    </location>
</feature>
<sequence length="983" mass="102823">MSSAMQTFQTAPPAIAPAPGPQTSTTTVNSLHQPLHHHMAQTLTHPGVPQSPMPQCSQQFQVVQTGLPGGPYLQQLYPNAQGQLIMPSNLTLQPANAMNQVQTQNINGLNQPIQVITAGQPFKGQLGPHMLTATGKPGVLQGGQATGYTQAGIPTSSSQTLVLSQLPVGVISSQQHSILPAHSGAHKPGELHKQGITWAAPAGTLQSQALLNQPIFIRGTQPGQENVYMAQPQTMQVQNWMQQGPQQAKPRAGMEMQPNIQPKVPNMRPNILPSISTHQIRPGASVSTQTAAGQAQAQALQGVQPRPAGKVRGKNAGNRASQNIGQQASQMATVAASQAQSQQLQLQHAVAQVAAVPCTSVVASASGTQVTAAPGIVMSAPPVGTAMTVTTTVSPAVPSSPMTVTSGTPSMPQQSLTAAKMIAQTHMQTVSSVPQNKSGVPMTPPTAPLPPVTGPPPGLPQMVRGPKPSQVSAHIPAACMAATNVNQGTPGIVTSAILQPTTTAMCATTVAPSASALPSQQPTVTQIPTLPQLPTLATQPITTQPITTLSMTPSTIAVPTTVPVALTQINGAVSSPRVDGKSDPVGSISNPVRQVAPVAPVTAGGIATPGAVGAHVALTTTCNTPQTTTQATTINGHSTSESGEVQDGSRNMPQLGMMNGGTSRPPPPALQPPNIGIPKATVKPQVLTHVIEGFVIHEASEPFPVSRSSLISEISKTRTSPNYVNTTAMTSVSSASPQTAVTGSPSQHHVEKDNLPDDDSARNKSSEQTRISPKGDTAKCEFCGKVDLRSKFKRSKRFCSTACAKRYNVGCSKRIGLFKTDEESPSKRFREDISAEEMDSKHRVVFLCMGISGEREATPEEDVDNFSNNTNHLDSAGVQGITANATPTNGTWSDGEASADSPSKSPRVDILRWQVKDVVDFIQNLPGCKEYAEDFALQEIDGQALMLLKADHLMSAMSMKLGPALKICAKIESMRGGDRKENE</sequence>
<evidence type="ECO:0000256" key="6">
    <source>
        <dbReference type="ARBA" id="ARBA00023242"/>
    </source>
</evidence>
<dbReference type="SUPFAM" id="SSF47769">
    <property type="entry name" value="SAM/Pointed domain"/>
    <property type="match status" value="1"/>
</dbReference>
<dbReference type="PROSITE" id="PS51024">
    <property type="entry name" value="ZF_FCS"/>
    <property type="match status" value="1"/>
</dbReference>
<feature type="compositionally biased region" description="Basic and acidic residues" evidence="8">
    <location>
        <begin position="748"/>
        <end position="767"/>
    </location>
</feature>
<dbReference type="GO" id="GO:0003682">
    <property type="term" value="F:chromatin binding"/>
    <property type="evidence" value="ECO:0007669"/>
    <property type="project" value="TreeGrafter"/>
</dbReference>
<evidence type="ECO:0000256" key="5">
    <source>
        <dbReference type="ARBA" id="ARBA00023125"/>
    </source>
</evidence>
<feature type="compositionally biased region" description="Polar residues" evidence="8">
    <location>
        <begin position="634"/>
        <end position="652"/>
    </location>
</feature>
<dbReference type="InterPro" id="IPR012313">
    <property type="entry name" value="Znf_FCS"/>
</dbReference>
<dbReference type="InterPro" id="IPR013761">
    <property type="entry name" value="SAM/pointed_sf"/>
</dbReference>
<feature type="domain" description="FCS-type" evidence="10">
    <location>
        <begin position="771"/>
        <end position="805"/>
    </location>
</feature>
<dbReference type="PROSITE" id="PS50105">
    <property type="entry name" value="SAM_DOMAIN"/>
    <property type="match status" value="1"/>
</dbReference>
<dbReference type="CDD" id="cd09577">
    <property type="entry name" value="SAM_Ph1_2_3"/>
    <property type="match status" value="1"/>
</dbReference>
<name>A0AAV2Q690_MEGNR</name>
<feature type="region of interest" description="Disordered" evidence="8">
    <location>
        <begin position="730"/>
        <end position="775"/>
    </location>
</feature>
<dbReference type="GO" id="GO:0008270">
    <property type="term" value="F:zinc ion binding"/>
    <property type="evidence" value="ECO:0007669"/>
    <property type="project" value="UniProtKB-KW"/>
</dbReference>
<dbReference type="EMBL" id="CAXKWB010004322">
    <property type="protein sequence ID" value="CAL4073333.1"/>
    <property type="molecule type" value="Genomic_DNA"/>
</dbReference>
<keyword evidence="12" id="KW-1185">Reference proteome</keyword>
<dbReference type="AlphaFoldDB" id="A0AAV2Q690"/>
<dbReference type="PANTHER" id="PTHR12247:SF138">
    <property type="entry name" value="POLYHOMEOTIC DISTAL, ISOFORM A-RELATED"/>
    <property type="match status" value="1"/>
</dbReference>
<accession>A0AAV2Q690</accession>
<evidence type="ECO:0000313" key="12">
    <source>
        <dbReference type="Proteomes" id="UP001497623"/>
    </source>
</evidence>
<dbReference type="Gene3D" id="1.10.150.50">
    <property type="entry name" value="Transcription Factor, Ets-1"/>
    <property type="match status" value="1"/>
</dbReference>
<dbReference type="InterPro" id="IPR001660">
    <property type="entry name" value="SAM"/>
</dbReference>
<dbReference type="Proteomes" id="UP001497623">
    <property type="component" value="Unassembled WGS sequence"/>
</dbReference>
<evidence type="ECO:0008006" key="13">
    <source>
        <dbReference type="Google" id="ProtNLM"/>
    </source>
</evidence>
<feature type="compositionally biased region" description="Polar residues" evidence="8">
    <location>
        <begin position="1"/>
        <end position="10"/>
    </location>
</feature>
<feature type="non-terminal residue" evidence="11">
    <location>
        <position position="983"/>
    </location>
</feature>
<keyword evidence="3 7" id="KW-0863">Zinc-finger</keyword>
<gene>
    <name evidence="11" type="ORF">MNOR_LOCUS9096</name>
</gene>
<keyword evidence="5" id="KW-0238">DNA-binding</keyword>
<feature type="region of interest" description="Disordered" evidence="8">
    <location>
        <begin position="1"/>
        <end position="28"/>
    </location>
</feature>
<evidence type="ECO:0000256" key="7">
    <source>
        <dbReference type="PROSITE-ProRule" id="PRU00367"/>
    </source>
</evidence>
<feature type="compositionally biased region" description="Polar residues" evidence="8">
    <location>
        <begin position="730"/>
        <end position="747"/>
    </location>
</feature>
<dbReference type="InterPro" id="IPR038603">
    <property type="entry name" value="Znf_FCS_sf"/>
</dbReference>
<evidence type="ECO:0000313" key="11">
    <source>
        <dbReference type="EMBL" id="CAL4073333.1"/>
    </source>
</evidence>
<dbReference type="GO" id="GO:0035102">
    <property type="term" value="C:PRC1 complex"/>
    <property type="evidence" value="ECO:0007669"/>
    <property type="project" value="TreeGrafter"/>
</dbReference>
<evidence type="ECO:0000256" key="8">
    <source>
        <dbReference type="SAM" id="MobiDB-lite"/>
    </source>
</evidence>